<sequence length="1080" mass="122733">MVNYAQTVRLGMVVVVPSSRRVLESVGSPVMDRVGEKVQSDTGLAVTIRSEASDAKICRPSTNSIAFTEYTVTFIHIVIQYERLNLFCSSSWRCFNLWLLFCREASILRVVLWIKYAELPTVNPALYRSQSYGFCCIGSIVVFEDKVSVFTSDISPSRSMVRQSAYMLTAEMLFMSTSNHVLRQLRSYTMGLCGPPSRTSASLTTQTVRTHPYTPPPGKVLAISRLELHCIGPSERPCFDERYSIDAYIISNRTYTSQTLKKVTDRREPLTYFAPLPCSATFVENFKMQTLERIGKYVVATQTLDILYTQHREIHSSTGHEKRAFNFLPTLRWRPGIRGVSRPVHQEQPWAPKCNGLNSFHWTTIRYRKSLIIKQDQLLRLVPCLGLELGPYHSNDYTNVFVHTNVRRYFRNPKVLTVELAPVGSVLDGMKHCVKKGGTFTQTGQSHEEETVASFEGFERYKPKERGGMDEIRWRNFLIGNATESTADLSATNGGETSCTRTKRSTCVKLLPPIELANDKGAKVNITSRPPLEYANQVVQKGRKTDATIIERVQQADMIIDAGLYSVDYEALLEVLVLFFLSIMFFRRDPSYLGEKYVTYTISVRRSMTIPQTGNFKSDVRVISGLFLQRLAHSRDPQSVEPQKAHIIAKGLSPCTPNAFGSKKSDTGFMNSEAQETHHHYEGHWRRMKHQLVSNYDTIYCKLRHKKHYKYNLSKPTLFGDQKLVKFIIWIQRKCDTTSDQVPRKRLTLIISNVCTEQQVNGIAHKLLSSSSRRKDRQFLSSYELFSNTRNRCQGILVFIKTKVIRGNYRWIFGLIGQRYLQLGRNALNSKSNMWSGSTPAIVLPSGGMAARHRKDVTAEQKGKQIPEMCSKMSTAVVLQQYQISQDKRYKSISKLDKQIHGHVIDNQIVVNCFFILVERNRFGMAVGIDRIQQGFFGKIFLEMSELYKCASETDVYDGNIDSSCSNCDHRKTGQCGVYSQVLEAMARFGGLKFGKMRTDGERFDERWPMTAKFSHLCQCHQLLLQGNYECISPPKPLIIGSAYSSGPPPRKSCKGFGRKICAPAESSMHLKLNFQATTP</sequence>
<evidence type="ECO:0000313" key="1">
    <source>
        <dbReference type="EMBL" id="GAA47200.1"/>
    </source>
</evidence>
<name>G7Y2M7_CLOSI</name>
<evidence type="ECO:0000313" key="2">
    <source>
        <dbReference type="Proteomes" id="UP000008909"/>
    </source>
</evidence>
<gene>
    <name evidence="1" type="ORF">CLF_100074</name>
</gene>
<protein>
    <submittedName>
        <fullName evidence="1">Uncharacterized protein</fullName>
    </submittedName>
</protein>
<reference key="2">
    <citation type="submission" date="2011-10" db="EMBL/GenBank/DDBJ databases">
        <title>The genome and transcriptome sequence of Clonorchis sinensis provide insights into the carcinogenic liver fluke.</title>
        <authorList>
            <person name="Wang X."/>
            <person name="Huang Y."/>
            <person name="Chen W."/>
            <person name="Liu H."/>
            <person name="Guo L."/>
            <person name="Chen Y."/>
            <person name="Luo F."/>
            <person name="Zhou W."/>
            <person name="Sun J."/>
            <person name="Mao Q."/>
            <person name="Liang P."/>
            <person name="Zhou C."/>
            <person name="Tian Y."/>
            <person name="Men J."/>
            <person name="Lv X."/>
            <person name="Huang L."/>
            <person name="Zhou J."/>
            <person name="Hu Y."/>
            <person name="Li R."/>
            <person name="Zhang F."/>
            <person name="Lei H."/>
            <person name="Li X."/>
            <person name="Hu X."/>
            <person name="Liang C."/>
            <person name="Xu J."/>
            <person name="Wu Z."/>
            <person name="Yu X."/>
        </authorList>
    </citation>
    <scope>NUCLEOTIDE SEQUENCE</scope>
    <source>
        <strain>Henan</strain>
    </source>
</reference>
<dbReference type="EMBL" id="DF142830">
    <property type="protein sequence ID" value="GAA47200.1"/>
    <property type="molecule type" value="Genomic_DNA"/>
</dbReference>
<keyword evidence="2" id="KW-1185">Reference proteome</keyword>
<dbReference type="AlphaFoldDB" id="G7Y2M7"/>
<accession>G7Y2M7</accession>
<dbReference type="Proteomes" id="UP000008909">
    <property type="component" value="Unassembled WGS sequence"/>
</dbReference>
<organism evidence="1 2">
    <name type="scientific">Clonorchis sinensis</name>
    <name type="common">Chinese liver fluke</name>
    <dbReference type="NCBI Taxonomy" id="79923"/>
    <lineage>
        <taxon>Eukaryota</taxon>
        <taxon>Metazoa</taxon>
        <taxon>Spiralia</taxon>
        <taxon>Lophotrochozoa</taxon>
        <taxon>Platyhelminthes</taxon>
        <taxon>Trematoda</taxon>
        <taxon>Digenea</taxon>
        <taxon>Opisthorchiida</taxon>
        <taxon>Opisthorchiata</taxon>
        <taxon>Opisthorchiidae</taxon>
        <taxon>Clonorchis</taxon>
    </lineage>
</organism>
<reference evidence="1" key="1">
    <citation type="journal article" date="2011" name="Genome Biol.">
        <title>The draft genome of the carcinogenic human liver fluke Clonorchis sinensis.</title>
        <authorList>
            <person name="Wang X."/>
            <person name="Chen W."/>
            <person name="Huang Y."/>
            <person name="Sun J."/>
            <person name="Men J."/>
            <person name="Liu H."/>
            <person name="Luo F."/>
            <person name="Guo L."/>
            <person name="Lv X."/>
            <person name="Deng C."/>
            <person name="Zhou C."/>
            <person name="Fan Y."/>
            <person name="Li X."/>
            <person name="Huang L."/>
            <person name="Hu Y."/>
            <person name="Liang C."/>
            <person name="Hu X."/>
            <person name="Xu J."/>
            <person name="Yu X."/>
        </authorList>
    </citation>
    <scope>NUCLEOTIDE SEQUENCE [LARGE SCALE GENOMIC DNA]</scope>
    <source>
        <strain evidence="1">Henan</strain>
    </source>
</reference>
<proteinExistence type="predicted"/>